<evidence type="ECO:0000256" key="6">
    <source>
        <dbReference type="ARBA" id="ARBA00022777"/>
    </source>
</evidence>
<keyword evidence="8" id="KW-0902">Two-component regulatory system</keyword>
<dbReference type="InterPro" id="IPR050482">
    <property type="entry name" value="Sensor_HK_TwoCompSys"/>
</dbReference>
<protein>
    <recommendedName>
        <fullName evidence="2">histidine kinase</fullName>
        <ecNumber evidence="2">2.7.13.3</ecNumber>
    </recommendedName>
</protein>
<comment type="catalytic activity">
    <reaction evidence="1">
        <text>ATP + protein L-histidine = ADP + protein N-phospho-L-histidine.</text>
        <dbReference type="EC" id="2.7.13.3"/>
    </reaction>
</comment>
<feature type="region of interest" description="Disordered" evidence="9">
    <location>
        <begin position="1"/>
        <end position="27"/>
    </location>
</feature>
<dbReference type="SUPFAM" id="SSF55874">
    <property type="entry name" value="ATPase domain of HSP90 chaperone/DNA topoisomerase II/histidine kinase"/>
    <property type="match status" value="1"/>
</dbReference>
<dbReference type="CDD" id="cd16917">
    <property type="entry name" value="HATPase_UhpB-NarQ-NarX-like"/>
    <property type="match status" value="1"/>
</dbReference>
<feature type="transmembrane region" description="Helical" evidence="10">
    <location>
        <begin position="94"/>
        <end position="111"/>
    </location>
</feature>
<evidence type="ECO:0000256" key="8">
    <source>
        <dbReference type="ARBA" id="ARBA00023012"/>
    </source>
</evidence>
<evidence type="ECO:0000256" key="2">
    <source>
        <dbReference type="ARBA" id="ARBA00012438"/>
    </source>
</evidence>
<keyword evidence="15" id="KW-1185">Reference proteome</keyword>
<sequence>MVHAPPQPDGARPAGAQSDVGRFGASRPGVRRSVESLAGRLLDWFGVDSDWERVPAGRDAYRKDLLLGAGFAVLAAISVELGRSMGLFEEVREPLWLIILLAVVSTVPLAWRRRYPLVSLALVYAVWLGLGLTISGITVLMPMQVMYFVALFTAVAWARDRRAMLVVVSICVLMMFTWLVWMFAVGQGMETLFDEYSTRADWPGVVEPYLANAVYQFITNIAFFGGAVVAGQMQWNAARRRQQLAGQAVTIEKQAAALTDQAIVAERVRIARELHDVVAHHVSVIGIQAAAARRVLDRDPARTAEALVTIERESREGVAQMRNLVGTLRAVPDGGTAGGSTGPDGGASRSPEPGLADLPTLTAADHDGLDTTFRQVEEPPGAVADVPDPMGLSLYRTAQEAMANVRKHSTARSATVTLRVVRTPETLAGRQFEHGFAEVEVLDDGRPRHGTSGSGLGLLGIRERVATHQGVVEIGPRATGGYRVRVRLPLPAPGPAAVSSAEPPVTTAGAASTAESEVGG</sequence>
<keyword evidence="10" id="KW-0812">Transmembrane</keyword>
<feature type="domain" description="Histidine kinase/HSP90-like ATPase" evidence="11">
    <location>
        <begin position="393"/>
        <end position="491"/>
    </location>
</feature>
<evidence type="ECO:0000256" key="3">
    <source>
        <dbReference type="ARBA" id="ARBA00022553"/>
    </source>
</evidence>
<name>A0ABW4VA83_9MICO</name>
<dbReference type="PANTHER" id="PTHR24421">
    <property type="entry name" value="NITRATE/NITRITE SENSOR PROTEIN NARX-RELATED"/>
    <property type="match status" value="1"/>
</dbReference>
<keyword evidence="5" id="KW-0547">Nucleotide-binding</keyword>
<feature type="domain" description="Signal transduction histidine kinase subgroup 3 dimerisation and phosphoacceptor" evidence="12">
    <location>
        <begin position="266"/>
        <end position="330"/>
    </location>
</feature>
<evidence type="ECO:0000313" key="14">
    <source>
        <dbReference type="EMBL" id="MFD2027169.1"/>
    </source>
</evidence>
<feature type="transmembrane region" description="Helical" evidence="10">
    <location>
        <begin position="209"/>
        <end position="231"/>
    </location>
</feature>
<dbReference type="GO" id="GO:0016301">
    <property type="term" value="F:kinase activity"/>
    <property type="evidence" value="ECO:0007669"/>
    <property type="project" value="UniProtKB-KW"/>
</dbReference>
<feature type="domain" description="DUF7134" evidence="13">
    <location>
        <begin position="72"/>
        <end position="181"/>
    </location>
</feature>
<accession>A0ABW4VA83</accession>
<dbReference type="Proteomes" id="UP001597338">
    <property type="component" value="Unassembled WGS sequence"/>
</dbReference>
<dbReference type="Gene3D" id="1.20.5.1930">
    <property type="match status" value="1"/>
</dbReference>
<dbReference type="InterPro" id="IPR011712">
    <property type="entry name" value="Sig_transdc_His_kin_sub3_dim/P"/>
</dbReference>
<comment type="caution">
    <text evidence="14">The sequence shown here is derived from an EMBL/GenBank/DDBJ whole genome shotgun (WGS) entry which is preliminary data.</text>
</comment>
<dbReference type="PANTHER" id="PTHR24421:SF10">
    <property type="entry name" value="NITRATE_NITRITE SENSOR PROTEIN NARQ"/>
    <property type="match status" value="1"/>
</dbReference>
<evidence type="ECO:0000256" key="9">
    <source>
        <dbReference type="SAM" id="MobiDB-lite"/>
    </source>
</evidence>
<dbReference type="Pfam" id="PF02518">
    <property type="entry name" value="HATPase_c"/>
    <property type="match status" value="1"/>
</dbReference>
<evidence type="ECO:0000313" key="15">
    <source>
        <dbReference type="Proteomes" id="UP001597338"/>
    </source>
</evidence>
<keyword evidence="10" id="KW-1133">Transmembrane helix</keyword>
<dbReference type="InterPro" id="IPR036890">
    <property type="entry name" value="HATPase_C_sf"/>
</dbReference>
<feature type="transmembrane region" description="Helical" evidence="10">
    <location>
        <begin position="118"/>
        <end position="135"/>
    </location>
</feature>
<dbReference type="EMBL" id="JBHUHF010000001">
    <property type="protein sequence ID" value="MFD2027169.1"/>
    <property type="molecule type" value="Genomic_DNA"/>
</dbReference>
<feature type="region of interest" description="Disordered" evidence="9">
    <location>
        <begin position="494"/>
        <end position="520"/>
    </location>
</feature>
<dbReference type="RefSeq" id="WP_377198930.1">
    <property type="nucleotide sequence ID" value="NZ_JBHUHF010000001.1"/>
</dbReference>
<evidence type="ECO:0000256" key="5">
    <source>
        <dbReference type="ARBA" id="ARBA00022741"/>
    </source>
</evidence>
<proteinExistence type="predicted"/>
<keyword evidence="6 14" id="KW-0418">Kinase</keyword>
<reference evidence="15" key="1">
    <citation type="journal article" date="2019" name="Int. J. Syst. Evol. Microbiol.">
        <title>The Global Catalogue of Microorganisms (GCM) 10K type strain sequencing project: providing services to taxonomists for standard genome sequencing and annotation.</title>
        <authorList>
            <consortium name="The Broad Institute Genomics Platform"/>
            <consortium name="The Broad Institute Genome Sequencing Center for Infectious Disease"/>
            <person name="Wu L."/>
            <person name="Ma J."/>
        </authorList>
    </citation>
    <scope>NUCLEOTIDE SEQUENCE [LARGE SCALE GENOMIC DNA]</scope>
    <source>
        <strain evidence="15">CCM 7043</strain>
    </source>
</reference>
<feature type="compositionally biased region" description="Gly residues" evidence="9">
    <location>
        <begin position="335"/>
        <end position="345"/>
    </location>
</feature>
<dbReference type="Pfam" id="PF07730">
    <property type="entry name" value="HisKA_3"/>
    <property type="match status" value="1"/>
</dbReference>
<evidence type="ECO:0000259" key="11">
    <source>
        <dbReference type="Pfam" id="PF02518"/>
    </source>
</evidence>
<gene>
    <name evidence="14" type="ORF">ACFSL2_16775</name>
</gene>
<dbReference type="Pfam" id="PF23539">
    <property type="entry name" value="DUF7134"/>
    <property type="match status" value="1"/>
</dbReference>
<dbReference type="EC" id="2.7.13.3" evidence="2"/>
<feature type="region of interest" description="Disordered" evidence="9">
    <location>
        <begin position="329"/>
        <end position="362"/>
    </location>
</feature>
<keyword evidence="4" id="KW-0808">Transferase</keyword>
<feature type="compositionally biased region" description="Low complexity" evidence="9">
    <location>
        <begin position="505"/>
        <end position="520"/>
    </location>
</feature>
<evidence type="ECO:0000256" key="4">
    <source>
        <dbReference type="ARBA" id="ARBA00022679"/>
    </source>
</evidence>
<dbReference type="InterPro" id="IPR003594">
    <property type="entry name" value="HATPase_dom"/>
</dbReference>
<dbReference type="Gene3D" id="3.30.565.10">
    <property type="entry name" value="Histidine kinase-like ATPase, C-terminal domain"/>
    <property type="match status" value="1"/>
</dbReference>
<feature type="transmembrane region" description="Helical" evidence="10">
    <location>
        <begin position="165"/>
        <end position="189"/>
    </location>
</feature>
<evidence type="ECO:0000259" key="12">
    <source>
        <dbReference type="Pfam" id="PF07730"/>
    </source>
</evidence>
<dbReference type="InterPro" id="IPR055558">
    <property type="entry name" value="DUF7134"/>
</dbReference>
<evidence type="ECO:0000259" key="13">
    <source>
        <dbReference type="Pfam" id="PF23539"/>
    </source>
</evidence>
<organism evidence="14 15">
    <name type="scientific">Promicromonospora aerolata</name>
    <dbReference type="NCBI Taxonomy" id="195749"/>
    <lineage>
        <taxon>Bacteria</taxon>
        <taxon>Bacillati</taxon>
        <taxon>Actinomycetota</taxon>
        <taxon>Actinomycetes</taxon>
        <taxon>Micrococcales</taxon>
        <taxon>Promicromonosporaceae</taxon>
        <taxon>Promicromonospora</taxon>
    </lineage>
</organism>
<feature type="transmembrane region" description="Helical" evidence="10">
    <location>
        <begin position="65"/>
        <end position="82"/>
    </location>
</feature>
<keyword evidence="10" id="KW-0472">Membrane</keyword>
<evidence type="ECO:0000256" key="10">
    <source>
        <dbReference type="SAM" id="Phobius"/>
    </source>
</evidence>
<keyword evidence="3" id="KW-0597">Phosphoprotein</keyword>
<evidence type="ECO:0000256" key="7">
    <source>
        <dbReference type="ARBA" id="ARBA00022840"/>
    </source>
</evidence>
<keyword evidence="7" id="KW-0067">ATP-binding</keyword>
<evidence type="ECO:0000256" key="1">
    <source>
        <dbReference type="ARBA" id="ARBA00000085"/>
    </source>
</evidence>